<proteinExistence type="predicted"/>
<comment type="caution">
    <text evidence="1">The sequence shown here is derived from an EMBL/GenBank/DDBJ whole genome shotgun (WGS) entry which is preliminary data.</text>
</comment>
<accession>A0A3L6EIZ2</accession>
<evidence type="ECO:0000313" key="1">
    <source>
        <dbReference type="EMBL" id="PWZ21022.1"/>
    </source>
</evidence>
<sequence>MGQGFERFSDMHEIFLMQCPMAVLPP</sequence>
<organism evidence="1 2">
    <name type="scientific">Zea mays</name>
    <name type="common">Maize</name>
    <dbReference type="NCBI Taxonomy" id="4577"/>
    <lineage>
        <taxon>Eukaryota</taxon>
        <taxon>Viridiplantae</taxon>
        <taxon>Streptophyta</taxon>
        <taxon>Embryophyta</taxon>
        <taxon>Tracheophyta</taxon>
        <taxon>Spermatophyta</taxon>
        <taxon>Magnoliopsida</taxon>
        <taxon>Liliopsida</taxon>
        <taxon>Poales</taxon>
        <taxon>Poaceae</taxon>
        <taxon>PACMAD clade</taxon>
        <taxon>Panicoideae</taxon>
        <taxon>Andropogonodae</taxon>
        <taxon>Andropogoneae</taxon>
        <taxon>Tripsacinae</taxon>
        <taxon>Zea</taxon>
    </lineage>
</organism>
<reference evidence="1 2" key="1">
    <citation type="journal article" date="2018" name="Nat. Genet.">
        <title>Extensive intraspecific gene order and gene structural variations between Mo17 and other maize genomes.</title>
        <authorList>
            <person name="Sun S."/>
            <person name="Zhou Y."/>
            <person name="Chen J."/>
            <person name="Shi J."/>
            <person name="Zhao H."/>
            <person name="Zhao H."/>
            <person name="Song W."/>
            <person name="Zhang M."/>
            <person name="Cui Y."/>
            <person name="Dong X."/>
            <person name="Liu H."/>
            <person name="Ma X."/>
            <person name="Jiao Y."/>
            <person name="Wang B."/>
            <person name="Wei X."/>
            <person name="Stein J.C."/>
            <person name="Glaubitz J.C."/>
            <person name="Lu F."/>
            <person name="Yu G."/>
            <person name="Liang C."/>
            <person name="Fengler K."/>
            <person name="Li B."/>
            <person name="Rafalski A."/>
            <person name="Schnable P.S."/>
            <person name="Ware D.H."/>
            <person name="Buckler E.S."/>
            <person name="Lai J."/>
        </authorList>
    </citation>
    <scope>NUCLEOTIDE SEQUENCE [LARGE SCALE GENOMIC DNA]</scope>
    <source>
        <strain evidence="2">cv. Missouri 17</strain>
        <tissue evidence="1">Seedling</tissue>
    </source>
</reference>
<evidence type="ECO:0000313" key="2">
    <source>
        <dbReference type="Proteomes" id="UP000251960"/>
    </source>
</evidence>
<dbReference type="Proteomes" id="UP000251960">
    <property type="component" value="Chromosome 5"/>
</dbReference>
<dbReference type="AlphaFoldDB" id="A0A3L6EIZ2"/>
<gene>
    <name evidence="1" type="ORF">Zm00014a_012510</name>
</gene>
<dbReference type="EMBL" id="NCVQ01000006">
    <property type="protein sequence ID" value="PWZ21022.1"/>
    <property type="molecule type" value="Genomic_DNA"/>
</dbReference>
<name>A0A3L6EIZ2_MAIZE</name>
<protein>
    <submittedName>
        <fullName evidence="1">Uncharacterized protein</fullName>
    </submittedName>
</protein>